<evidence type="ECO:0000313" key="5">
    <source>
        <dbReference type="Proteomes" id="UP000225605"/>
    </source>
</evidence>
<dbReference type="Proteomes" id="UP000283568">
    <property type="component" value="Unassembled WGS sequence"/>
</dbReference>
<dbReference type="InterPro" id="IPR016778">
    <property type="entry name" value="Competence_ComB"/>
</dbReference>
<evidence type="ECO:0000256" key="1">
    <source>
        <dbReference type="SAM" id="Coils"/>
    </source>
</evidence>
<dbReference type="RefSeq" id="WP_099131856.1">
    <property type="nucleotide sequence ID" value="NZ_CAWNOJ010000064.1"/>
</dbReference>
<name>A0A2D0IUV9_9GAMM</name>
<gene>
    <name evidence="4" type="ORF">BDE27_1194</name>
    <name evidence="3" type="ORF">Xehl_01308</name>
</gene>
<dbReference type="PANTHER" id="PTHR40278:SF1">
    <property type="entry name" value="DNA UTILIZATION PROTEIN HOFN"/>
    <property type="match status" value="1"/>
</dbReference>
<evidence type="ECO:0000313" key="3">
    <source>
        <dbReference type="EMBL" id="PHM25680.1"/>
    </source>
</evidence>
<proteinExistence type="predicted"/>
<dbReference type="Pfam" id="PF05137">
    <property type="entry name" value="PilN"/>
    <property type="match status" value="1"/>
</dbReference>
<evidence type="ECO:0000313" key="4">
    <source>
        <dbReference type="EMBL" id="RKE93451.1"/>
    </source>
</evidence>
<accession>A0A2D0IUV9</accession>
<evidence type="ECO:0000313" key="6">
    <source>
        <dbReference type="Proteomes" id="UP000283568"/>
    </source>
</evidence>
<organism evidence="3 5">
    <name type="scientific">Xenorhabdus ehlersii</name>
    <dbReference type="NCBI Taxonomy" id="290111"/>
    <lineage>
        <taxon>Bacteria</taxon>
        <taxon>Pseudomonadati</taxon>
        <taxon>Pseudomonadota</taxon>
        <taxon>Gammaproteobacteria</taxon>
        <taxon>Enterobacterales</taxon>
        <taxon>Morganellaceae</taxon>
        <taxon>Xenorhabdus</taxon>
    </lineage>
</organism>
<feature type="transmembrane region" description="Helical" evidence="2">
    <location>
        <begin position="21"/>
        <end position="43"/>
    </location>
</feature>
<keyword evidence="2" id="KW-0812">Transmembrane</keyword>
<dbReference type="EMBL" id="RAQI01000001">
    <property type="protein sequence ID" value="RKE93451.1"/>
    <property type="molecule type" value="Genomic_DNA"/>
</dbReference>
<reference evidence="4 6" key="2">
    <citation type="submission" date="2018-09" db="EMBL/GenBank/DDBJ databases">
        <title>Genomic Encyclopedia of Archaeal and Bacterial Type Strains, Phase II (KMG-II): from individual species to whole genera.</title>
        <authorList>
            <person name="Goeker M."/>
        </authorList>
    </citation>
    <scope>NUCLEOTIDE SEQUENCE [LARGE SCALE GENOMIC DNA]</scope>
    <source>
        <strain evidence="4 6">DSM 16337</strain>
    </source>
</reference>
<dbReference type="EMBL" id="NIBT01000005">
    <property type="protein sequence ID" value="PHM25680.1"/>
    <property type="molecule type" value="Genomic_DNA"/>
</dbReference>
<sequence>MMHQVNFLPWRQKRLKRQCQTWGALLCLQLTLWTAILVFISTLQTNQIRQYREQLTEMTHQLAQLQQTISATDQAVQQHQQLSQQLRKKRIFMEQNQRYLQLFRQLPHLLPENSWLTAFSDDSGQLIFTARSQNYTDISNLLDNLTDDTSLNNVQLRKMTTTEDHFKVFTIDANWLMGESDEK</sequence>
<dbReference type="AlphaFoldDB" id="A0A2D0IUV9"/>
<keyword evidence="2" id="KW-0472">Membrane</keyword>
<keyword evidence="6" id="KW-1185">Reference proteome</keyword>
<dbReference type="PIRSF" id="PIRSF020785">
    <property type="entry name" value="Competence_ComB"/>
    <property type="match status" value="1"/>
</dbReference>
<dbReference type="PANTHER" id="PTHR40278">
    <property type="entry name" value="DNA UTILIZATION PROTEIN HOFN"/>
    <property type="match status" value="1"/>
</dbReference>
<dbReference type="InterPro" id="IPR007813">
    <property type="entry name" value="PilN"/>
</dbReference>
<dbReference type="InterPro" id="IPR052534">
    <property type="entry name" value="Extracell_DNA_Util/SecSys_Comp"/>
</dbReference>
<evidence type="ECO:0000256" key="2">
    <source>
        <dbReference type="SAM" id="Phobius"/>
    </source>
</evidence>
<keyword evidence="1" id="KW-0175">Coiled coil</keyword>
<dbReference type="OrthoDB" id="6455710at2"/>
<feature type="coiled-coil region" evidence="1">
    <location>
        <begin position="48"/>
        <end position="82"/>
    </location>
</feature>
<protein>
    <submittedName>
        <fullName evidence="4">Pilus assembly protein HofN</fullName>
    </submittedName>
    <submittedName>
        <fullName evidence="3">Type IV pilus biogenesis protein PilN</fullName>
    </submittedName>
</protein>
<keyword evidence="2" id="KW-1133">Transmembrane helix</keyword>
<comment type="caution">
    <text evidence="3">The sequence shown here is derived from an EMBL/GenBank/DDBJ whole genome shotgun (WGS) entry which is preliminary data.</text>
</comment>
<dbReference type="Proteomes" id="UP000225605">
    <property type="component" value="Unassembled WGS sequence"/>
</dbReference>
<reference evidence="3 5" key="1">
    <citation type="journal article" date="2017" name="Nat. Microbiol.">
        <title>Natural product diversity associated with the nematode symbionts Photorhabdus and Xenorhabdus.</title>
        <authorList>
            <person name="Tobias N.J."/>
            <person name="Wolff H."/>
            <person name="Djahanschiri B."/>
            <person name="Grundmann F."/>
            <person name="Kronenwerth M."/>
            <person name="Shi Y.M."/>
            <person name="Simonyi S."/>
            <person name="Grun P."/>
            <person name="Shapiro-Ilan D."/>
            <person name="Pidot S.J."/>
            <person name="Stinear T.P."/>
            <person name="Ebersberger I."/>
            <person name="Bode H.B."/>
        </authorList>
    </citation>
    <scope>NUCLEOTIDE SEQUENCE [LARGE SCALE GENOMIC DNA]</scope>
    <source>
        <strain evidence="3 5">DSM 16337</strain>
    </source>
</reference>